<dbReference type="Pfam" id="PF00651">
    <property type="entry name" value="BTB"/>
    <property type="match status" value="1"/>
</dbReference>
<dbReference type="GO" id="GO:0048512">
    <property type="term" value="P:circadian behavior"/>
    <property type="evidence" value="ECO:0007669"/>
    <property type="project" value="TreeGrafter"/>
</dbReference>
<dbReference type="OrthoDB" id="20684at2759"/>
<dbReference type="InterPro" id="IPR011333">
    <property type="entry name" value="SKP1/BTB/POZ_sf"/>
</dbReference>
<evidence type="ECO:0000259" key="1">
    <source>
        <dbReference type="PROSITE" id="PS50097"/>
    </source>
</evidence>
<proteinExistence type="predicted"/>
<dbReference type="EMBL" id="UZAH01027042">
    <property type="protein sequence ID" value="VDO88030.1"/>
    <property type="molecule type" value="Genomic_DNA"/>
</dbReference>
<dbReference type="Proteomes" id="UP000050761">
    <property type="component" value="Unassembled WGS sequence"/>
</dbReference>
<dbReference type="WBParaSite" id="HPBE_0001126801-mRNA-1">
    <property type="protein sequence ID" value="HPBE_0001126801-mRNA-1"/>
    <property type="gene ID" value="HPBE_0001126801"/>
</dbReference>
<dbReference type="InterPro" id="IPR011705">
    <property type="entry name" value="BACK"/>
</dbReference>
<dbReference type="Pfam" id="PF07707">
    <property type="entry name" value="BACK"/>
    <property type="match status" value="1"/>
</dbReference>
<evidence type="ECO:0000313" key="3">
    <source>
        <dbReference type="Proteomes" id="UP000050761"/>
    </source>
</evidence>
<keyword evidence="3" id="KW-1185">Reference proteome</keyword>
<dbReference type="GO" id="GO:0050804">
    <property type="term" value="P:modulation of chemical synaptic transmission"/>
    <property type="evidence" value="ECO:0007669"/>
    <property type="project" value="TreeGrafter"/>
</dbReference>
<accession>A0A3P7YJ45</accession>
<protein>
    <submittedName>
        <fullName evidence="4">BTB domain-containing protein</fullName>
    </submittedName>
</protein>
<sequence>MSNQISPSSGAQLGTDEDCSFGLVDHRVAFMDGMDALFSNPDFSDVTFVVKEERFHVHKIILATRSEYFRTMLYGGLKESTQAEIFLKETDPIAFRTLLRYIYTAKVDLSGFAVNELMTILQLAHEYMLTEIEKALASHTKTKLDTDNVFAVIRTSTLLSVDDLTEHCMHYCDRHAPQILAAQEFLGLPLEVVMEMLSRDSFCVAEIDVFYAVTKWIQARRFAENTDVGMLIERFIADDCLRLPLISQKELLSAVRGAMAFATISSVLDKHILNAIQLKDSGSYSRFRGRLLPNENIATIDLGAKFVAGGDSQMLHRGSRS</sequence>
<evidence type="ECO:0000313" key="2">
    <source>
        <dbReference type="EMBL" id="VDO88030.1"/>
    </source>
</evidence>
<name>A0A3P7YJ45_HELPZ</name>
<dbReference type="PANTHER" id="PTHR46306:SF1">
    <property type="entry name" value="BTB_POZ DOMAIN-CONTAINING PROTEIN 9"/>
    <property type="match status" value="1"/>
</dbReference>
<dbReference type="Gene3D" id="1.25.40.420">
    <property type="match status" value="1"/>
</dbReference>
<dbReference type="SUPFAM" id="SSF54695">
    <property type="entry name" value="POZ domain"/>
    <property type="match status" value="1"/>
</dbReference>
<evidence type="ECO:0000313" key="4">
    <source>
        <dbReference type="WBParaSite" id="HPBE_0001126801-mRNA-1"/>
    </source>
</evidence>
<dbReference type="SMART" id="SM00225">
    <property type="entry name" value="BTB"/>
    <property type="match status" value="1"/>
</dbReference>
<reference evidence="4" key="2">
    <citation type="submission" date="2019-09" db="UniProtKB">
        <authorList>
            <consortium name="WormBaseParasite"/>
        </authorList>
    </citation>
    <scope>IDENTIFICATION</scope>
</reference>
<dbReference type="GO" id="GO:0005737">
    <property type="term" value="C:cytoplasm"/>
    <property type="evidence" value="ECO:0007669"/>
    <property type="project" value="TreeGrafter"/>
</dbReference>
<gene>
    <name evidence="2" type="ORF">HPBE_LOCUS11269</name>
</gene>
<dbReference type="PANTHER" id="PTHR46306">
    <property type="entry name" value="BTB/POZ DOMAIN-CONTAINING PROTEIN 9"/>
    <property type="match status" value="1"/>
</dbReference>
<dbReference type="InterPro" id="IPR000210">
    <property type="entry name" value="BTB/POZ_dom"/>
</dbReference>
<dbReference type="GO" id="GO:0008344">
    <property type="term" value="P:adult locomotory behavior"/>
    <property type="evidence" value="ECO:0007669"/>
    <property type="project" value="TreeGrafter"/>
</dbReference>
<dbReference type="InterPro" id="IPR052407">
    <property type="entry name" value="BTB_POZ_domain_cont_9"/>
</dbReference>
<dbReference type="PROSITE" id="PS50097">
    <property type="entry name" value="BTB"/>
    <property type="match status" value="1"/>
</dbReference>
<dbReference type="SMART" id="SM00875">
    <property type="entry name" value="BACK"/>
    <property type="match status" value="1"/>
</dbReference>
<dbReference type="Gene3D" id="3.30.710.10">
    <property type="entry name" value="Potassium Channel Kv1.1, Chain A"/>
    <property type="match status" value="1"/>
</dbReference>
<organism evidence="2">
    <name type="scientific">Heligmosomoides polygyrus</name>
    <name type="common">Parasitic roundworm</name>
    <dbReference type="NCBI Taxonomy" id="6339"/>
    <lineage>
        <taxon>Eukaryota</taxon>
        <taxon>Metazoa</taxon>
        <taxon>Ecdysozoa</taxon>
        <taxon>Nematoda</taxon>
        <taxon>Chromadorea</taxon>
        <taxon>Rhabditida</taxon>
        <taxon>Rhabditina</taxon>
        <taxon>Rhabditomorpha</taxon>
        <taxon>Strongyloidea</taxon>
        <taxon>Heligmosomidae</taxon>
        <taxon>Heligmosomoides</taxon>
    </lineage>
</organism>
<dbReference type="AlphaFoldDB" id="A0A3P7YJ45"/>
<feature type="domain" description="BTB" evidence="1">
    <location>
        <begin position="44"/>
        <end position="111"/>
    </location>
</feature>
<reference evidence="2 3" key="1">
    <citation type="submission" date="2018-11" db="EMBL/GenBank/DDBJ databases">
        <authorList>
            <consortium name="Pathogen Informatics"/>
        </authorList>
    </citation>
    <scope>NUCLEOTIDE SEQUENCE [LARGE SCALE GENOMIC DNA]</scope>
</reference>